<feature type="compositionally biased region" description="Basic and acidic residues" evidence="1">
    <location>
        <begin position="44"/>
        <end position="56"/>
    </location>
</feature>
<organism evidence="2 3">
    <name type="scientific">Spirosoma endophyticum</name>
    <dbReference type="NCBI Taxonomy" id="662367"/>
    <lineage>
        <taxon>Bacteria</taxon>
        <taxon>Pseudomonadati</taxon>
        <taxon>Bacteroidota</taxon>
        <taxon>Cytophagia</taxon>
        <taxon>Cytophagales</taxon>
        <taxon>Cytophagaceae</taxon>
        <taxon>Spirosoma</taxon>
    </lineage>
</organism>
<feature type="compositionally biased region" description="Polar residues" evidence="1">
    <location>
        <begin position="23"/>
        <end position="43"/>
    </location>
</feature>
<name>A0A1I2G3V5_9BACT</name>
<proteinExistence type="predicted"/>
<gene>
    <name evidence="2" type="ORF">SAMN05216167_12935</name>
</gene>
<dbReference type="Proteomes" id="UP000198598">
    <property type="component" value="Unassembled WGS sequence"/>
</dbReference>
<feature type="region of interest" description="Disordered" evidence="1">
    <location>
        <begin position="19"/>
        <end position="56"/>
    </location>
</feature>
<sequence length="56" mass="6321">MRIVEVKRLKRVLDKNRVAATRSIDSTSKGAQGARTEQSSSQTKAERPDTDFKPKF</sequence>
<evidence type="ECO:0000313" key="3">
    <source>
        <dbReference type="Proteomes" id="UP000198598"/>
    </source>
</evidence>
<evidence type="ECO:0000313" key="2">
    <source>
        <dbReference type="EMBL" id="SFF11650.1"/>
    </source>
</evidence>
<dbReference type="EMBL" id="FOLQ01000029">
    <property type="protein sequence ID" value="SFF11650.1"/>
    <property type="molecule type" value="Genomic_DNA"/>
</dbReference>
<keyword evidence="3" id="KW-1185">Reference proteome</keyword>
<protein>
    <submittedName>
        <fullName evidence="2">Uncharacterized protein</fullName>
    </submittedName>
</protein>
<dbReference type="RefSeq" id="WP_177236773.1">
    <property type="nucleotide sequence ID" value="NZ_FOLQ01000029.1"/>
</dbReference>
<reference evidence="2 3" key="1">
    <citation type="submission" date="2016-10" db="EMBL/GenBank/DDBJ databases">
        <authorList>
            <person name="de Groot N.N."/>
        </authorList>
    </citation>
    <scope>NUCLEOTIDE SEQUENCE [LARGE SCALE GENOMIC DNA]</scope>
    <source>
        <strain evidence="2 3">DSM 26130</strain>
    </source>
</reference>
<accession>A0A1I2G3V5</accession>
<evidence type="ECO:0000256" key="1">
    <source>
        <dbReference type="SAM" id="MobiDB-lite"/>
    </source>
</evidence>
<dbReference type="AlphaFoldDB" id="A0A1I2G3V5"/>